<dbReference type="NCBIfam" id="TIGR00017">
    <property type="entry name" value="cmk"/>
    <property type="match status" value="1"/>
</dbReference>
<sequence>MRRVITIDGPAGAGKSTVARQIAERLEWRLLDTGAMYRAATVAALRAGTPLEDDQALGTLAASLSIRLPPGSVLLNGEDVSTLVRTVEITRASRYLADSPSVRRQLVAWQREFASENNIVTEGRDQGTVVFPNAFRKYFLTASLEERARRRHAEFEAKGATIALEAVARDLEERDARDAARAIAPMKPAVDACVVDTTGMGLDHVIAQIEQDVRSRLHPAPLVGEETAR</sequence>
<comment type="catalytic activity">
    <reaction evidence="7 8">
        <text>CMP + ATP = CDP + ADP</text>
        <dbReference type="Rhea" id="RHEA:11600"/>
        <dbReference type="ChEBI" id="CHEBI:30616"/>
        <dbReference type="ChEBI" id="CHEBI:58069"/>
        <dbReference type="ChEBI" id="CHEBI:60377"/>
        <dbReference type="ChEBI" id="CHEBI:456216"/>
        <dbReference type="EC" id="2.7.4.25"/>
    </reaction>
</comment>
<keyword evidence="8" id="KW-0963">Cytoplasm</keyword>
<dbReference type="InterPro" id="IPR003136">
    <property type="entry name" value="Cytidylate_kin"/>
</dbReference>
<dbReference type="Pfam" id="PF02224">
    <property type="entry name" value="Cytidylate_kin"/>
    <property type="match status" value="1"/>
</dbReference>
<evidence type="ECO:0000256" key="1">
    <source>
        <dbReference type="ARBA" id="ARBA00009427"/>
    </source>
</evidence>
<evidence type="ECO:0000256" key="7">
    <source>
        <dbReference type="ARBA" id="ARBA00048478"/>
    </source>
</evidence>
<dbReference type="PANTHER" id="PTHR21299:SF2">
    <property type="entry name" value="CYTIDYLATE KINASE"/>
    <property type="match status" value="1"/>
</dbReference>
<evidence type="ECO:0000256" key="8">
    <source>
        <dbReference type="HAMAP-Rule" id="MF_00238"/>
    </source>
</evidence>
<evidence type="ECO:0000256" key="5">
    <source>
        <dbReference type="ARBA" id="ARBA00022840"/>
    </source>
</evidence>
<organism evidence="10">
    <name type="scientific">Singulisphaera sp. Ch08</name>
    <dbReference type="NCBI Taxonomy" id="3120278"/>
    <lineage>
        <taxon>Bacteria</taxon>
        <taxon>Pseudomonadati</taxon>
        <taxon>Planctomycetota</taxon>
        <taxon>Planctomycetia</taxon>
        <taxon>Isosphaerales</taxon>
        <taxon>Isosphaeraceae</taxon>
        <taxon>Singulisphaera</taxon>
    </lineage>
</organism>
<evidence type="ECO:0000256" key="6">
    <source>
        <dbReference type="ARBA" id="ARBA00047615"/>
    </source>
</evidence>
<feature type="binding site" evidence="8">
    <location>
        <begin position="9"/>
        <end position="17"/>
    </location>
    <ligand>
        <name>ATP</name>
        <dbReference type="ChEBI" id="CHEBI:30616"/>
    </ligand>
</feature>
<dbReference type="SUPFAM" id="SSF52540">
    <property type="entry name" value="P-loop containing nucleoside triphosphate hydrolases"/>
    <property type="match status" value="1"/>
</dbReference>
<comment type="subcellular location">
    <subcellularLocation>
        <location evidence="8">Cytoplasm</location>
    </subcellularLocation>
</comment>
<dbReference type="InterPro" id="IPR027417">
    <property type="entry name" value="P-loop_NTPase"/>
</dbReference>
<dbReference type="GO" id="GO:0006220">
    <property type="term" value="P:pyrimidine nucleotide metabolic process"/>
    <property type="evidence" value="ECO:0007669"/>
    <property type="project" value="UniProtKB-UniRule"/>
</dbReference>
<reference evidence="10" key="1">
    <citation type="submission" date="2024-05" db="EMBL/GenBank/DDBJ databases">
        <title>Planctomycetes of the genus Singulisphaera possess chitinolytic capabilities.</title>
        <authorList>
            <person name="Ivanova A."/>
        </authorList>
    </citation>
    <scope>NUCLEOTIDE SEQUENCE</scope>
    <source>
        <strain evidence="10">Ch08T</strain>
    </source>
</reference>
<evidence type="ECO:0000259" key="9">
    <source>
        <dbReference type="Pfam" id="PF02224"/>
    </source>
</evidence>
<keyword evidence="5 8" id="KW-0067">ATP-binding</keyword>
<evidence type="ECO:0000256" key="2">
    <source>
        <dbReference type="ARBA" id="ARBA00022679"/>
    </source>
</evidence>
<dbReference type="EC" id="2.7.4.25" evidence="8"/>
<protein>
    <recommendedName>
        <fullName evidence="8">Cytidylate kinase</fullName>
        <shortName evidence="8">CK</shortName>
        <ecNumber evidence="8">2.7.4.25</ecNumber>
    </recommendedName>
    <alternativeName>
        <fullName evidence="8">Cytidine monophosphate kinase</fullName>
        <shortName evidence="8">CMP kinase</shortName>
    </alternativeName>
</protein>
<dbReference type="AlphaFoldDB" id="A0AAU7CDZ7"/>
<feature type="domain" description="Cytidylate kinase" evidence="9">
    <location>
        <begin position="5"/>
        <end position="213"/>
    </location>
</feature>
<evidence type="ECO:0000256" key="4">
    <source>
        <dbReference type="ARBA" id="ARBA00022777"/>
    </source>
</evidence>
<dbReference type="InterPro" id="IPR011994">
    <property type="entry name" value="Cytidylate_kinase_dom"/>
</dbReference>
<accession>A0AAU7CDZ7</accession>
<dbReference type="RefSeq" id="WP_406696134.1">
    <property type="nucleotide sequence ID" value="NZ_CP155447.1"/>
</dbReference>
<dbReference type="EMBL" id="CP155447">
    <property type="protein sequence ID" value="XBH03401.1"/>
    <property type="molecule type" value="Genomic_DNA"/>
</dbReference>
<dbReference type="Gene3D" id="3.40.50.300">
    <property type="entry name" value="P-loop containing nucleotide triphosphate hydrolases"/>
    <property type="match status" value="1"/>
</dbReference>
<dbReference type="GO" id="GO:0015949">
    <property type="term" value="P:nucleobase-containing small molecule interconversion"/>
    <property type="evidence" value="ECO:0007669"/>
    <property type="project" value="TreeGrafter"/>
</dbReference>
<comment type="catalytic activity">
    <reaction evidence="6 8">
        <text>dCMP + ATP = dCDP + ADP</text>
        <dbReference type="Rhea" id="RHEA:25094"/>
        <dbReference type="ChEBI" id="CHEBI:30616"/>
        <dbReference type="ChEBI" id="CHEBI:57566"/>
        <dbReference type="ChEBI" id="CHEBI:58593"/>
        <dbReference type="ChEBI" id="CHEBI:456216"/>
        <dbReference type="EC" id="2.7.4.25"/>
    </reaction>
</comment>
<comment type="similarity">
    <text evidence="1 8">Belongs to the cytidylate kinase family. Type 1 subfamily.</text>
</comment>
<dbReference type="HAMAP" id="MF_00238">
    <property type="entry name" value="Cytidyl_kinase_type1"/>
    <property type="match status" value="1"/>
</dbReference>
<dbReference type="CDD" id="cd02020">
    <property type="entry name" value="CMPK"/>
    <property type="match status" value="1"/>
</dbReference>
<keyword evidence="2 8" id="KW-0808">Transferase</keyword>
<evidence type="ECO:0000313" key="10">
    <source>
        <dbReference type="EMBL" id="XBH03401.1"/>
    </source>
</evidence>
<dbReference type="PANTHER" id="PTHR21299">
    <property type="entry name" value="CYTIDYLATE KINASE/PANTOATE-BETA-ALANINE LIGASE"/>
    <property type="match status" value="1"/>
</dbReference>
<keyword evidence="3 8" id="KW-0547">Nucleotide-binding</keyword>
<evidence type="ECO:0000256" key="3">
    <source>
        <dbReference type="ARBA" id="ARBA00022741"/>
    </source>
</evidence>
<gene>
    <name evidence="8 10" type="primary">cmk</name>
    <name evidence="10" type="ORF">V5E97_34590</name>
</gene>
<name>A0AAU7CDZ7_9BACT</name>
<dbReference type="GO" id="GO:0005829">
    <property type="term" value="C:cytosol"/>
    <property type="evidence" value="ECO:0007669"/>
    <property type="project" value="TreeGrafter"/>
</dbReference>
<keyword evidence="4 8" id="KW-0418">Kinase</keyword>
<dbReference type="GO" id="GO:0036431">
    <property type="term" value="F:dCMP kinase activity"/>
    <property type="evidence" value="ECO:0007669"/>
    <property type="project" value="InterPro"/>
</dbReference>
<proteinExistence type="inferred from homology"/>
<dbReference type="GO" id="GO:0005524">
    <property type="term" value="F:ATP binding"/>
    <property type="evidence" value="ECO:0007669"/>
    <property type="project" value="UniProtKB-UniRule"/>
</dbReference>